<dbReference type="PANTHER" id="PTHR20858:SF17">
    <property type="entry name" value="HYDROXYMETHYLPYRIMIDINE_PHOSPHOMETHYLPYRIMIDINE KINASE THI20-RELATED"/>
    <property type="match status" value="1"/>
</dbReference>
<dbReference type="PANTHER" id="PTHR20858">
    <property type="entry name" value="PHOSPHOMETHYLPYRIMIDINE KINASE"/>
    <property type="match status" value="1"/>
</dbReference>
<keyword evidence="5" id="KW-1185">Reference proteome</keyword>
<protein>
    <recommendedName>
        <fullName evidence="2">hydroxymethylpyrimidine kinase</fullName>
        <ecNumber evidence="2">2.7.1.49</ecNumber>
    </recommendedName>
</protein>
<evidence type="ECO:0000256" key="1">
    <source>
        <dbReference type="ARBA" id="ARBA00004948"/>
    </source>
</evidence>
<dbReference type="GO" id="GO:0016301">
    <property type="term" value="F:kinase activity"/>
    <property type="evidence" value="ECO:0007669"/>
    <property type="project" value="UniProtKB-KW"/>
</dbReference>
<proteinExistence type="predicted"/>
<dbReference type="Pfam" id="PF08543">
    <property type="entry name" value="Phos_pyr_kin"/>
    <property type="match status" value="1"/>
</dbReference>
<dbReference type="InterPro" id="IPR029056">
    <property type="entry name" value="Ribokinase-like"/>
</dbReference>
<keyword evidence="4" id="KW-0418">Kinase</keyword>
<name>A0ABS0TGI5_9FLAO</name>
<dbReference type="EC" id="2.7.1.49" evidence="2"/>
<dbReference type="InterPro" id="IPR004399">
    <property type="entry name" value="HMP/HMP-P_kinase_dom"/>
</dbReference>
<dbReference type="Proteomes" id="UP000635665">
    <property type="component" value="Unassembled WGS sequence"/>
</dbReference>
<evidence type="ECO:0000313" key="5">
    <source>
        <dbReference type="Proteomes" id="UP000635665"/>
    </source>
</evidence>
<comment type="pathway">
    <text evidence="1">Cofactor biosynthesis; thiamine diphosphate biosynthesis.</text>
</comment>
<dbReference type="EMBL" id="JAEHNY010000007">
    <property type="protein sequence ID" value="MBI6120165.1"/>
    <property type="molecule type" value="Genomic_DNA"/>
</dbReference>
<dbReference type="SUPFAM" id="SSF53613">
    <property type="entry name" value="Ribokinase-like"/>
    <property type="match status" value="1"/>
</dbReference>
<dbReference type="InterPro" id="IPR013749">
    <property type="entry name" value="PM/HMP-P_kinase-1"/>
</dbReference>
<evidence type="ECO:0000256" key="2">
    <source>
        <dbReference type="ARBA" id="ARBA00012135"/>
    </source>
</evidence>
<reference evidence="4 5" key="1">
    <citation type="submission" date="2020-12" db="EMBL/GenBank/DDBJ databases">
        <title>Salegentibacter orientalis sp. nov., isolated from costal sediment.</title>
        <authorList>
            <person name="Lian F.-B."/>
        </authorList>
    </citation>
    <scope>NUCLEOTIDE SEQUENCE [LARGE SCALE GENOMIC DNA]</scope>
    <source>
        <strain evidence="4 5">F60176</strain>
    </source>
</reference>
<evidence type="ECO:0000313" key="4">
    <source>
        <dbReference type="EMBL" id="MBI6120165.1"/>
    </source>
</evidence>
<keyword evidence="4" id="KW-0808">Transferase</keyword>
<gene>
    <name evidence="4" type="ORF">I6U50_09040</name>
</gene>
<accession>A0ABS0TGI5</accession>
<feature type="domain" description="Pyridoxamine kinase/Phosphomethylpyrimidine kinase" evidence="3">
    <location>
        <begin position="14"/>
        <end position="244"/>
    </location>
</feature>
<sequence>MNSKPFVLSIAGFDPSGGAGLLADVKTFESLGCYGLGVNTANTIQNDVKFEACYWTSEAIILQQLELLLERFPVEVVKIGIIQNLQTLDLVINKLLLKNKDIRIIWDPVLKSSSGFSFQNSREFQEDIDSILEKIFVVTPNFYELKMFYPELDIEETIGRITSKSNLYLKGGHRIANTGRDELFTTKGGCLGLEPLRTDCSEKHGSGCVFASALAAHLVLGESLPGAARKAKIYIEKILASNNTLLAYHNL</sequence>
<dbReference type="CDD" id="cd01169">
    <property type="entry name" value="HMPP_kinase"/>
    <property type="match status" value="1"/>
</dbReference>
<evidence type="ECO:0000259" key="3">
    <source>
        <dbReference type="Pfam" id="PF08543"/>
    </source>
</evidence>
<comment type="caution">
    <text evidence="4">The sequence shown here is derived from an EMBL/GenBank/DDBJ whole genome shotgun (WGS) entry which is preliminary data.</text>
</comment>
<organism evidence="4 5">
    <name type="scientific">Salegentibacter maritimus</name>
    <dbReference type="NCBI Taxonomy" id="2794347"/>
    <lineage>
        <taxon>Bacteria</taxon>
        <taxon>Pseudomonadati</taxon>
        <taxon>Bacteroidota</taxon>
        <taxon>Flavobacteriia</taxon>
        <taxon>Flavobacteriales</taxon>
        <taxon>Flavobacteriaceae</taxon>
        <taxon>Salegentibacter</taxon>
    </lineage>
</organism>
<dbReference type="Gene3D" id="3.40.1190.20">
    <property type="match status" value="1"/>
</dbReference>